<protein>
    <submittedName>
        <fullName evidence="2">Uncharacterized protein</fullName>
    </submittedName>
</protein>
<reference evidence="3" key="1">
    <citation type="submission" date="2019-04" db="EMBL/GenBank/DDBJ databases">
        <title>Friends and foes A comparative genomics studyof 23 Aspergillus species from section Flavi.</title>
        <authorList>
            <consortium name="DOE Joint Genome Institute"/>
            <person name="Kjaerbolling I."/>
            <person name="Vesth T."/>
            <person name="Frisvad J.C."/>
            <person name="Nybo J.L."/>
            <person name="Theobald S."/>
            <person name="Kildgaard S."/>
            <person name="Isbrandt T."/>
            <person name="Kuo A."/>
            <person name="Sato A."/>
            <person name="Lyhne E.K."/>
            <person name="Kogle M.E."/>
            <person name="Wiebenga A."/>
            <person name="Kun R.S."/>
            <person name="Lubbers R.J."/>
            <person name="Makela M.R."/>
            <person name="Barry K."/>
            <person name="Chovatia M."/>
            <person name="Clum A."/>
            <person name="Daum C."/>
            <person name="Haridas S."/>
            <person name="He G."/>
            <person name="LaButti K."/>
            <person name="Lipzen A."/>
            <person name="Mondo S."/>
            <person name="Riley R."/>
            <person name="Salamov A."/>
            <person name="Simmons B.A."/>
            <person name="Magnuson J.K."/>
            <person name="Henrissat B."/>
            <person name="Mortensen U.H."/>
            <person name="Larsen T.O."/>
            <person name="Devries R.P."/>
            <person name="Grigoriev I.V."/>
            <person name="Machida M."/>
            <person name="Baker S.E."/>
            <person name="Andersen M.R."/>
        </authorList>
    </citation>
    <scope>NUCLEOTIDE SEQUENCE [LARGE SCALE GENOMIC DNA]</scope>
    <source>
        <strain evidence="3">CBS 130015</strain>
    </source>
</reference>
<organism evidence="2 3">
    <name type="scientific">Aspergillus transmontanensis</name>
    <dbReference type="NCBI Taxonomy" id="1034304"/>
    <lineage>
        <taxon>Eukaryota</taxon>
        <taxon>Fungi</taxon>
        <taxon>Dikarya</taxon>
        <taxon>Ascomycota</taxon>
        <taxon>Pezizomycotina</taxon>
        <taxon>Eurotiomycetes</taxon>
        <taxon>Eurotiomycetidae</taxon>
        <taxon>Eurotiales</taxon>
        <taxon>Aspergillaceae</taxon>
        <taxon>Aspergillus</taxon>
        <taxon>Aspergillus subgen. Circumdati</taxon>
    </lineage>
</organism>
<sequence>MALPKAVLLWSTLAISIVAQQHVLGAPRRFTLDNIVPSTDPISSQVKCCPEGTQFNETSCSLGIPTCADPDTYYNNGACISKHGPQCPKGRLEGNICVSEEGPSCDPPYKRSGSFCVTEKDPQCRPGFELHGSLCQSTVKPACVVGSPKDDVCVHPERPQCPEGLYPVGATCVKKKNSDCPNHQTFDTGLRRCISKEGPLCPVDAVPVNDQCVSKENPICEHWATKLDVTTGRCIGMTDPQCFLGAHQIGDHCEKYSDLFCATGREISTDPASGSARCCPTGIH</sequence>
<evidence type="ECO:0000256" key="1">
    <source>
        <dbReference type="SAM" id="SignalP"/>
    </source>
</evidence>
<feature type="chain" id="PRO_5025013113" evidence="1">
    <location>
        <begin position="26"/>
        <end position="284"/>
    </location>
</feature>
<proteinExistence type="predicted"/>
<dbReference type="PANTHER" id="PTHR37157:SF4">
    <property type="entry name" value="EB DOMAIN-CONTAINING PROTEIN"/>
    <property type="match status" value="1"/>
</dbReference>
<keyword evidence="1" id="KW-0732">Signal</keyword>
<accession>A0A5N6W6Z7</accession>
<name>A0A5N6W6Z7_9EURO</name>
<feature type="signal peptide" evidence="1">
    <location>
        <begin position="1"/>
        <end position="25"/>
    </location>
</feature>
<dbReference type="AlphaFoldDB" id="A0A5N6W6Z7"/>
<evidence type="ECO:0000313" key="3">
    <source>
        <dbReference type="Proteomes" id="UP000325433"/>
    </source>
</evidence>
<dbReference type="Proteomes" id="UP000325433">
    <property type="component" value="Unassembled WGS sequence"/>
</dbReference>
<evidence type="ECO:0000313" key="2">
    <source>
        <dbReference type="EMBL" id="KAE8316196.1"/>
    </source>
</evidence>
<gene>
    <name evidence="2" type="ORF">BDV41DRAFT_574211</name>
</gene>
<keyword evidence="3" id="KW-1185">Reference proteome</keyword>
<dbReference type="PANTHER" id="PTHR37157">
    <property type="entry name" value="PRION-LIKE-(Q/N-RICH) DOMAIN-BEARING PROTEIN 25"/>
    <property type="match status" value="1"/>
</dbReference>
<dbReference type="EMBL" id="ML738308">
    <property type="protein sequence ID" value="KAE8316196.1"/>
    <property type="molecule type" value="Genomic_DNA"/>
</dbReference>